<dbReference type="GO" id="GO:0003723">
    <property type="term" value="F:RNA binding"/>
    <property type="evidence" value="ECO:0007669"/>
    <property type="project" value="UniProtKB-UniRule"/>
</dbReference>
<feature type="binding site" evidence="8">
    <location>
        <position position="20"/>
    </location>
    <ligand>
        <name>a divalent metal cation</name>
        <dbReference type="ChEBI" id="CHEBI:60240"/>
    </ligand>
</feature>
<comment type="cofactor">
    <cofactor evidence="8">
        <name>Mn(2+)</name>
        <dbReference type="ChEBI" id="CHEBI:29035"/>
    </cofactor>
    <cofactor evidence="8">
        <name>Mg(2+)</name>
        <dbReference type="ChEBI" id="CHEBI:18420"/>
    </cofactor>
    <text evidence="8">Manganese or magnesium. Binds 1 divalent metal ion per monomer in the absence of substrate. May bind a second metal ion after substrate binding.</text>
</comment>
<dbReference type="FunFam" id="3.30.420.10:FF:000016">
    <property type="entry name" value="Ribonuclease"/>
    <property type="match status" value="1"/>
</dbReference>
<evidence type="ECO:0000256" key="5">
    <source>
        <dbReference type="ARBA" id="ARBA00022723"/>
    </source>
</evidence>
<dbReference type="FunFam" id="1.10.10.460:FF:000001">
    <property type="entry name" value="Ribonuclease"/>
    <property type="match status" value="1"/>
</dbReference>
<evidence type="ECO:0000256" key="3">
    <source>
        <dbReference type="ARBA" id="ARBA00007058"/>
    </source>
</evidence>
<evidence type="ECO:0000256" key="2">
    <source>
        <dbReference type="ARBA" id="ARBA00001946"/>
    </source>
</evidence>
<comment type="similarity">
    <text evidence="3">Belongs to the RNase HII family. Eukaryotic subfamily.</text>
</comment>
<dbReference type="NCBIfam" id="TIGR00729">
    <property type="entry name" value="ribonuclease HII"/>
    <property type="match status" value="1"/>
</dbReference>
<feature type="binding site" evidence="8">
    <location>
        <position position="21"/>
    </location>
    <ligand>
        <name>a divalent metal cation</name>
        <dbReference type="ChEBI" id="CHEBI:60240"/>
    </ligand>
</feature>
<evidence type="ECO:0000256" key="4">
    <source>
        <dbReference type="ARBA" id="ARBA00022722"/>
    </source>
</evidence>
<evidence type="ECO:0000259" key="10">
    <source>
        <dbReference type="PROSITE" id="PS51975"/>
    </source>
</evidence>
<comment type="catalytic activity">
    <reaction evidence="1 8 9">
        <text>Endonucleolytic cleavage to 5'-phosphomonoester.</text>
        <dbReference type="EC" id="3.1.26.4"/>
    </reaction>
</comment>
<evidence type="ECO:0000256" key="9">
    <source>
        <dbReference type="RuleBase" id="RU003515"/>
    </source>
</evidence>
<keyword evidence="6 8" id="KW-0255">Endonuclease</keyword>
<proteinExistence type="inferred from homology"/>
<evidence type="ECO:0000256" key="1">
    <source>
        <dbReference type="ARBA" id="ARBA00000077"/>
    </source>
</evidence>
<keyword evidence="7 8" id="KW-0378">Hydrolase</keyword>
<dbReference type="GO" id="GO:0032299">
    <property type="term" value="C:ribonuclease H2 complex"/>
    <property type="evidence" value="ECO:0007669"/>
    <property type="project" value="TreeGrafter"/>
</dbReference>
<evidence type="ECO:0000256" key="8">
    <source>
        <dbReference type="PROSITE-ProRule" id="PRU01319"/>
    </source>
</evidence>
<evidence type="ECO:0000256" key="7">
    <source>
        <dbReference type="ARBA" id="ARBA00022801"/>
    </source>
</evidence>
<dbReference type="InterPro" id="IPR004649">
    <property type="entry name" value="RNase_H2_suA"/>
</dbReference>
<dbReference type="PROSITE" id="PS51975">
    <property type="entry name" value="RNASE_H_2"/>
    <property type="match status" value="1"/>
</dbReference>
<dbReference type="InterPro" id="IPR001352">
    <property type="entry name" value="RNase_HII/HIII"/>
</dbReference>
<dbReference type="AlphaFoldDB" id="A0A0H5QHC0"/>
<feature type="domain" description="RNase H type-2" evidence="10">
    <location>
        <begin position="14"/>
        <end position="238"/>
    </location>
</feature>
<sequence length="284" mass="31538">GSTQMNKENESDDGYAMGIDEAGRGPVLGPLVYGAAYCPLNKIDLLTSLGFADSKTLTAEERANSLIDIDSSDYIDYELDVISPQTISSSMLRHDKYNLNLISHDSAIGLIKRVLSKGIRIKEVYVDTVGDPAKYQSKLSCIFPSIRCVVSKKADSIYPIVSAASICAKTKRDQIIDEWSFKEDSESTSFDRNFGSGYPSDPRTKSWLAVNSDKVFGFPEFVRFSWTTCTSILKQHCANVLWSDDDDANTNKITSYFSGGSGNDSKSRKRRYSSVFDYYQMGPL</sequence>
<dbReference type="Gene3D" id="1.10.10.460">
    <property type="entry name" value="Ribonuclease hii. Domain 2"/>
    <property type="match status" value="1"/>
</dbReference>
<organism evidence="11">
    <name type="scientific">Spongospora subterranea</name>
    <dbReference type="NCBI Taxonomy" id="70186"/>
    <lineage>
        <taxon>Eukaryota</taxon>
        <taxon>Sar</taxon>
        <taxon>Rhizaria</taxon>
        <taxon>Endomyxa</taxon>
        <taxon>Phytomyxea</taxon>
        <taxon>Plasmodiophorida</taxon>
        <taxon>Plasmodiophoridae</taxon>
        <taxon>Spongospora</taxon>
    </lineage>
</organism>
<dbReference type="CDD" id="cd07181">
    <property type="entry name" value="RNase_HII_eukaryota_like"/>
    <property type="match status" value="1"/>
</dbReference>
<name>A0A0H5QHC0_9EUKA</name>
<dbReference type="SUPFAM" id="SSF53098">
    <property type="entry name" value="Ribonuclease H-like"/>
    <property type="match status" value="1"/>
</dbReference>
<evidence type="ECO:0000256" key="6">
    <source>
        <dbReference type="ARBA" id="ARBA00022759"/>
    </source>
</evidence>
<dbReference type="PANTHER" id="PTHR10954:SF7">
    <property type="entry name" value="RIBONUCLEASE H2 SUBUNIT A"/>
    <property type="match status" value="1"/>
</dbReference>
<dbReference type="InterPro" id="IPR024567">
    <property type="entry name" value="RNase_HII/HIII_dom"/>
</dbReference>
<dbReference type="PANTHER" id="PTHR10954">
    <property type="entry name" value="RIBONUCLEASE H2 SUBUNIT A"/>
    <property type="match status" value="1"/>
</dbReference>
<dbReference type="EMBL" id="HACM01000921">
    <property type="protein sequence ID" value="CRZ01363.1"/>
    <property type="molecule type" value="Transcribed_RNA"/>
</dbReference>
<keyword evidence="4 8" id="KW-0540">Nuclease</keyword>
<dbReference type="EC" id="3.1.26.4" evidence="9"/>
<keyword evidence="5 8" id="KW-0479">Metal-binding</keyword>
<evidence type="ECO:0000313" key="11">
    <source>
        <dbReference type="EMBL" id="CRZ01363.1"/>
    </source>
</evidence>
<feature type="binding site" evidence="8">
    <location>
        <position position="127"/>
    </location>
    <ligand>
        <name>a divalent metal cation</name>
        <dbReference type="ChEBI" id="CHEBI:60240"/>
    </ligand>
</feature>
<dbReference type="InterPro" id="IPR023160">
    <property type="entry name" value="RNase_HII_hlx-loop-hlx_cap_dom"/>
</dbReference>
<dbReference type="GO" id="GO:0004523">
    <property type="term" value="F:RNA-DNA hybrid ribonuclease activity"/>
    <property type="evidence" value="ECO:0007669"/>
    <property type="project" value="UniProtKB-UniRule"/>
</dbReference>
<protein>
    <recommendedName>
        <fullName evidence="9">Ribonuclease</fullName>
        <ecNumber evidence="9">3.1.26.4</ecNumber>
    </recommendedName>
</protein>
<dbReference type="InterPro" id="IPR036397">
    <property type="entry name" value="RNaseH_sf"/>
</dbReference>
<dbReference type="GO" id="GO:0006298">
    <property type="term" value="P:mismatch repair"/>
    <property type="evidence" value="ECO:0007669"/>
    <property type="project" value="TreeGrafter"/>
</dbReference>
<dbReference type="GO" id="GO:0046872">
    <property type="term" value="F:metal ion binding"/>
    <property type="evidence" value="ECO:0007669"/>
    <property type="project" value="UniProtKB-KW"/>
</dbReference>
<dbReference type="InterPro" id="IPR012337">
    <property type="entry name" value="RNaseH-like_sf"/>
</dbReference>
<dbReference type="GO" id="GO:0043137">
    <property type="term" value="P:DNA replication, removal of RNA primer"/>
    <property type="evidence" value="ECO:0007669"/>
    <property type="project" value="TreeGrafter"/>
</dbReference>
<comment type="function">
    <text evidence="9">Endonuclease that specifically degrades the RNA of RNA-DNA hybrids.</text>
</comment>
<dbReference type="Pfam" id="PF01351">
    <property type="entry name" value="RNase_HII"/>
    <property type="match status" value="1"/>
</dbReference>
<dbReference type="Gene3D" id="3.30.420.10">
    <property type="entry name" value="Ribonuclease H-like superfamily/Ribonuclease H"/>
    <property type="match status" value="1"/>
</dbReference>
<accession>A0A0H5QHC0</accession>
<reference evidence="11" key="1">
    <citation type="submission" date="2015-04" db="EMBL/GenBank/DDBJ databases">
        <title>The genome sequence of the plant pathogenic Rhizarian Plasmodiophora brassicae reveals insights in its biotrophic life cycle and the origin of chitin synthesis.</title>
        <authorList>
            <person name="Schwelm A."/>
            <person name="Fogelqvist J."/>
            <person name="Knaust A."/>
            <person name="Julke S."/>
            <person name="Lilja T."/>
            <person name="Dhandapani V."/>
            <person name="Bonilla-Rosso G."/>
            <person name="Karlsson M."/>
            <person name="Shevchenko A."/>
            <person name="Choi S.R."/>
            <person name="Kim H.G."/>
            <person name="Park J.Y."/>
            <person name="Lim Y.P."/>
            <person name="Ludwig-Muller J."/>
            <person name="Dixelius C."/>
        </authorList>
    </citation>
    <scope>NUCLEOTIDE SEQUENCE</scope>
    <source>
        <tissue evidence="11">Potato root galls</tissue>
    </source>
</reference>
<comment type="cofactor">
    <cofactor evidence="2">
        <name>Mg(2+)</name>
        <dbReference type="ChEBI" id="CHEBI:18420"/>
    </cofactor>
</comment>
<feature type="non-terminal residue" evidence="11">
    <location>
        <position position="1"/>
    </location>
</feature>